<sequence length="335" mass="37056">MQIEEIEGAQIRQSEHLRPLIEQCRPIVIRGICRDWPIVSLAQGSGNGAALDHLRRYHRGGSVDYFVADAKLGGRYAYGEGPDGFNFARQRSEMGAALDRIAANADDGAQTCYIGSLPVDTYFPGFAEDHGCALLPPTVRPRLWIGNASDIACHYDSFDNLAIAVAGRRHFTLYPPDAIGDLYVGPIDHTMAGQPVSLAAIDPGGQDRFPRFEAAAQRRLHVDLNPGDALYLPKLWWHGVKARDGINILTNYWWDASAAGPDSPYAAMLLAMIAIAERPEPERAAWRAFFDHYVFRPDGHPLAHLPAERHGILGPLKEGNYRRIRALVMRMLRGG</sequence>
<organism evidence="2 3">
    <name type="scientific">Sphingobium soli</name>
    <dbReference type="NCBI Taxonomy" id="1591116"/>
    <lineage>
        <taxon>Bacteria</taxon>
        <taxon>Pseudomonadati</taxon>
        <taxon>Pseudomonadota</taxon>
        <taxon>Alphaproteobacteria</taxon>
        <taxon>Sphingomonadales</taxon>
        <taxon>Sphingomonadaceae</taxon>
        <taxon>Sphingobium</taxon>
    </lineage>
</organism>
<dbReference type="PANTHER" id="PTHR12461:SF105">
    <property type="entry name" value="HYPOXIA-INDUCIBLE FACTOR 1-ALPHA INHIBITOR"/>
    <property type="match status" value="1"/>
</dbReference>
<evidence type="ECO:0000313" key="3">
    <source>
        <dbReference type="Proteomes" id="UP001198830"/>
    </source>
</evidence>
<dbReference type="SMART" id="SM00558">
    <property type="entry name" value="JmjC"/>
    <property type="match status" value="1"/>
</dbReference>
<dbReference type="InterPro" id="IPR003347">
    <property type="entry name" value="JmjC_dom"/>
</dbReference>
<dbReference type="PROSITE" id="PS51184">
    <property type="entry name" value="JMJC"/>
    <property type="match status" value="1"/>
</dbReference>
<dbReference type="PANTHER" id="PTHR12461">
    <property type="entry name" value="HYPOXIA-INDUCIBLE FACTOR 1 ALPHA INHIBITOR-RELATED"/>
    <property type="match status" value="1"/>
</dbReference>
<keyword evidence="3" id="KW-1185">Reference proteome</keyword>
<dbReference type="Gene3D" id="2.60.120.10">
    <property type="entry name" value="Jelly Rolls"/>
    <property type="match status" value="1"/>
</dbReference>
<evidence type="ECO:0000259" key="1">
    <source>
        <dbReference type="PROSITE" id="PS51184"/>
    </source>
</evidence>
<dbReference type="RefSeq" id="WP_228227193.1">
    <property type="nucleotide sequence ID" value="NZ_JAJGNP010000008.1"/>
</dbReference>
<comment type="caution">
    <text evidence="2">The sequence shown here is derived from an EMBL/GenBank/DDBJ whole genome shotgun (WGS) entry which is preliminary data.</text>
</comment>
<dbReference type="Proteomes" id="UP001198830">
    <property type="component" value="Unassembled WGS sequence"/>
</dbReference>
<feature type="domain" description="JmjC" evidence="1">
    <location>
        <begin position="106"/>
        <end position="269"/>
    </location>
</feature>
<reference evidence="2 3" key="1">
    <citation type="submission" date="2021-10" db="EMBL/GenBank/DDBJ databases">
        <title>The diversity and Nitrogen Metabolism of Culturable Nitrate-Utilizing Bacteria Within the Oxygen Minimum Zone of the Changjiang (Yangtze River)Estuary.</title>
        <authorList>
            <person name="Zhang D."/>
            <person name="Zheng J."/>
            <person name="Liu S."/>
            <person name="He W."/>
        </authorList>
    </citation>
    <scope>NUCLEOTIDE SEQUENCE [LARGE SCALE GENOMIC DNA]</scope>
    <source>
        <strain evidence="2 3">FXH275-2</strain>
    </source>
</reference>
<dbReference type="InterPro" id="IPR014710">
    <property type="entry name" value="RmlC-like_jellyroll"/>
</dbReference>
<dbReference type="SUPFAM" id="SSF51197">
    <property type="entry name" value="Clavaminate synthase-like"/>
    <property type="match status" value="1"/>
</dbReference>
<dbReference type="InterPro" id="IPR041667">
    <property type="entry name" value="Cupin_8"/>
</dbReference>
<gene>
    <name evidence="2" type="ORF">LL253_11250</name>
</gene>
<accession>A0ABS8H3Y9</accession>
<name>A0ABS8H3Y9_9SPHN</name>
<evidence type="ECO:0000313" key="2">
    <source>
        <dbReference type="EMBL" id="MCC4233264.1"/>
    </source>
</evidence>
<proteinExistence type="predicted"/>
<dbReference type="EMBL" id="JAJGNP010000008">
    <property type="protein sequence ID" value="MCC4233264.1"/>
    <property type="molecule type" value="Genomic_DNA"/>
</dbReference>
<dbReference type="Pfam" id="PF13621">
    <property type="entry name" value="Cupin_8"/>
    <property type="match status" value="1"/>
</dbReference>
<protein>
    <submittedName>
        <fullName evidence="2">Cupin-like domain-containing protein</fullName>
    </submittedName>
</protein>